<gene>
    <name evidence="1" type="ORF">BWY04_00439</name>
</gene>
<sequence length="72" mass="8191">MSQVTISKEIDYGTNISMNLQYNNADKSVTYRFKIFDKEVENKITATTDDTAKTVKFVVSELDNTEFTITLA</sequence>
<evidence type="ECO:0000313" key="1">
    <source>
        <dbReference type="EMBL" id="OQB42080.1"/>
    </source>
</evidence>
<protein>
    <submittedName>
        <fullName evidence="1">Uncharacterized protein</fullName>
    </submittedName>
</protein>
<comment type="caution">
    <text evidence="1">The sequence shown here is derived from an EMBL/GenBank/DDBJ whole genome shotgun (WGS) entry which is preliminary data.</text>
</comment>
<accession>A0A1V5ZP57</accession>
<dbReference type="Proteomes" id="UP000485621">
    <property type="component" value="Unassembled WGS sequence"/>
</dbReference>
<proteinExistence type="predicted"/>
<name>A0A1V5ZP57_9BACT</name>
<dbReference type="EMBL" id="MWDB01000006">
    <property type="protein sequence ID" value="OQB42080.1"/>
    <property type="molecule type" value="Genomic_DNA"/>
</dbReference>
<reference evidence="1" key="1">
    <citation type="submission" date="2017-02" db="EMBL/GenBank/DDBJ databases">
        <title>Delving into the versatile metabolic prowess of the omnipresent phylum Bacteroidetes.</title>
        <authorList>
            <person name="Nobu M.K."/>
            <person name="Mei R."/>
            <person name="Narihiro T."/>
            <person name="Kuroda K."/>
            <person name="Liu W.-T."/>
        </authorList>
    </citation>
    <scope>NUCLEOTIDE SEQUENCE</scope>
    <source>
        <strain evidence="1">ADurb.Bin160</strain>
    </source>
</reference>
<organism evidence="1">
    <name type="scientific">candidate division CPR1 bacterium ADurb.Bin160</name>
    <dbReference type="NCBI Taxonomy" id="1852826"/>
    <lineage>
        <taxon>Bacteria</taxon>
        <taxon>candidate division CPR1</taxon>
    </lineage>
</organism>
<dbReference type="AlphaFoldDB" id="A0A1V5ZP57"/>